<keyword evidence="9" id="KW-1185">Reference proteome</keyword>
<evidence type="ECO:0000256" key="1">
    <source>
        <dbReference type="ARBA" id="ARBA00004141"/>
    </source>
</evidence>
<evidence type="ECO:0000313" key="8">
    <source>
        <dbReference type="EMBL" id="KIL66014.1"/>
    </source>
</evidence>
<protein>
    <recommendedName>
        <fullName evidence="7">Sugar phosphate transporter domain-containing protein</fullName>
    </recommendedName>
</protein>
<feature type="transmembrane region" description="Helical" evidence="6">
    <location>
        <begin position="448"/>
        <end position="481"/>
    </location>
</feature>
<dbReference type="InterPro" id="IPR004853">
    <property type="entry name" value="Sugar_P_trans_dom"/>
</dbReference>
<dbReference type="AlphaFoldDB" id="A0A0C2TGL5"/>
<gene>
    <name evidence="8" type="ORF">M378DRAFT_192062</name>
</gene>
<feature type="compositionally biased region" description="Polar residues" evidence="5">
    <location>
        <begin position="26"/>
        <end position="40"/>
    </location>
</feature>
<dbReference type="PANTHER" id="PTHR11132">
    <property type="entry name" value="SOLUTE CARRIER FAMILY 35"/>
    <property type="match status" value="1"/>
</dbReference>
<feature type="transmembrane region" description="Helical" evidence="6">
    <location>
        <begin position="409"/>
        <end position="428"/>
    </location>
</feature>
<keyword evidence="2 6" id="KW-0812">Transmembrane</keyword>
<dbReference type="HOGENOM" id="CLU_033641_1_1_1"/>
<dbReference type="EMBL" id="KN818238">
    <property type="protein sequence ID" value="KIL66014.1"/>
    <property type="molecule type" value="Genomic_DNA"/>
</dbReference>
<feature type="transmembrane region" description="Helical" evidence="6">
    <location>
        <begin position="193"/>
        <end position="214"/>
    </location>
</feature>
<evidence type="ECO:0000313" key="9">
    <source>
        <dbReference type="Proteomes" id="UP000054549"/>
    </source>
</evidence>
<evidence type="ECO:0000259" key="7">
    <source>
        <dbReference type="Pfam" id="PF03151"/>
    </source>
</evidence>
<keyword evidence="4 6" id="KW-0472">Membrane</keyword>
<evidence type="ECO:0000256" key="2">
    <source>
        <dbReference type="ARBA" id="ARBA00022692"/>
    </source>
</evidence>
<evidence type="ECO:0000256" key="3">
    <source>
        <dbReference type="ARBA" id="ARBA00022989"/>
    </source>
</evidence>
<proteinExistence type="predicted"/>
<feature type="region of interest" description="Disordered" evidence="5">
    <location>
        <begin position="1"/>
        <end position="92"/>
    </location>
</feature>
<dbReference type="GO" id="GO:0016020">
    <property type="term" value="C:membrane"/>
    <property type="evidence" value="ECO:0007669"/>
    <property type="project" value="UniProtKB-SubCell"/>
</dbReference>
<dbReference type="Proteomes" id="UP000054549">
    <property type="component" value="Unassembled WGS sequence"/>
</dbReference>
<comment type="subcellular location">
    <subcellularLocation>
        <location evidence="1">Membrane</location>
        <topology evidence="1">Multi-pass membrane protein</topology>
    </subcellularLocation>
</comment>
<feature type="domain" description="Sugar phosphate transporter" evidence="7">
    <location>
        <begin position="169"/>
        <end position="478"/>
    </location>
</feature>
<feature type="transmembrane region" description="Helical" evidence="6">
    <location>
        <begin position="235"/>
        <end position="254"/>
    </location>
</feature>
<organism evidence="8 9">
    <name type="scientific">Amanita muscaria (strain Koide BX008)</name>
    <dbReference type="NCBI Taxonomy" id="946122"/>
    <lineage>
        <taxon>Eukaryota</taxon>
        <taxon>Fungi</taxon>
        <taxon>Dikarya</taxon>
        <taxon>Basidiomycota</taxon>
        <taxon>Agaricomycotina</taxon>
        <taxon>Agaricomycetes</taxon>
        <taxon>Agaricomycetidae</taxon>
        <taxon>Agaricales</taxon>
        <taxon>Pluteineae</taxon>
        <taxon>Amanitaceae</taxon>
        <taxon>Amanita</taxon>
    </lineage>
</organism>
<sequence>MDPPRSTKKSSTDMISRPGMMHRRSASQWHPTDAELSSNPALGLQSPPYPNSQAVTTNPDNRSKVNGDARSSKLHKPKAASQGVELSTSPSDVRTRLKRSLRVSSRLRVYYDQLRSSTTLVPSPASEDILPLSNLLHIPASTSESKSRSRSFRFWQPSLLTLNESPSFWLLLYFFFNLSLTLYNKFVLINFPFPYTLTALHALCSAAGSSMLLRSSAISYLRGQQDLWSLNWQEVVALISFSTLFTINIATSNISLDLVTVPFHQVVRATTPLFTILLSRILLGSHVSRDKMISLVPIVAGVAFATYGDYYFTLWGFLLTLLGTVLAALKTIITNVMQTPSHSSKHTSSVFLYRFLQPRPTLSTLSPLEHLHLLSPLAFFQSLILAQMTGELKAMCHHMLYHLHPRQHLCLVFNGLLAFGLNVASFGANKRVGAVTMSVAANVKQVLTMLGAVLVFNLQISPANSIGILLTLCGGAWYTAVELREKERKRILRESV</sequence>
<dbReference type="InParanoid" id="A0A0C2TGL5"/>
<reference evidence="8 9" key="1">
    <citation type="submission" date="2014-04" db="EMBL/GenBank/DDBJ databases">
        <title>Evolutionary Origins and Diversification of the Mycorrhizal Mutualists.</title>
        <authorList>
            <consortium name="DOE Joint Genome Institute"/>
            <consortium name="Mycorrhizal Genomics Consortium"/>
            <person name="Kohler A."/>
            <person name="Kuo A."/>
            <person name="Nagy L.G."/>
            <person name="Floudas D."/>
            <person name="Copeland A."/>
            <person name="Barry K.W."/>
            <person name="Cichocki N."/>
            <person name="Veneault-Fourrey C."/>
            <person name="LaButti K."/>
            <person name="Lindquist E.A."/>
            <person name="Lipzen A."/>
            <person name="Lundell T."/>
            <person name="Morin E."/>
            <person name="Murat C."/>
            <person name="Riley R."/>
            <person name="Ohm R."/>
            <person name="Sun H."/>
            <person name="Tunlid A."/>
            <person name="Henrissat B."/>
            <person name="Grigoriev I.V."/>
            <person name="Hibbett D.S."/>
            <person name="Martin F."/>
        </authorList>
    </citation>
    <scope>NUCLEOTIDE SEQUENCE [LARGE SCALE GENOMIC DNA]</scope>
    <source>
        <strain evidence="8 9">Koide BX008</strain>
    </source>
</reference>
<evidence type="ECO:0000256" key="6">
    <source>
        <dbReference type="SAM" id="Phobius"/>
    </source>
</evidence>
<dbReference type="InterPro" id="IPR050186">
    <property type="entry name" value="TPT_transporter"/>
</dbReference>
<feature type="compositionally biased region" description="Basic and acidic residues" evidence="5">
    <location>
        <begin position="61"/>
        <end position="71"/>
    </location>
</feature>
<feature type="compositionally biased region" description="Polar residues" evidence="5">
    <location>
        <begin position="51"/>
        <end position="60"/>
    </location>
</feature>
<evidence type="ECO:0000256" key="5">
    <source>
        <dbReference type="SAM" id="MobiDB-lite"/>
    </source>
</evidence>
<name>A0A0C2TGL5_AMAMK</name>
<dbReference type="SUPFAM" id="SSF103481">
    <property type="entry name" value="Multidrug resistance efflux transporter EmrE"/>
    <property type="match status" value="2"/>
</dbReference>
<dbReference type="InterPro" id="IPR037185">
    <property type="entry name" value="EmrE-like"/>
</dbReference>
<dbReference type="OrthoDB" id="10261634at2759"/>
<keyword evidence="3 6" id="KW-1133">Transmembrane helix</keyword>
<evidence type="ECO:0000256" key="4">
    <source>
        <dbReference type="ARBA" id="ARBA00023136"/>
    </source>
</evidence>
<feature type="transmembrane region" description="Helical" evidence="6">
    <location>
        <begin position="314"/>
        <end position="333"/>
    </location>
</feature>
<accession>A0A0C2TGL5</accession>
<dbReference type="Pfam" id="PF03151">
    <property type="entry name" value="TPT"/>
    <property type="match status" value="1"/>
</dbReference>